<evidence type="ECO:0000313" key="3">
    <source>
        <dbReference type="Proteomes" id="UP000253606"/>
    </source>
</evidence>
<name>A0A2Z5FVD4_9BACT</name>
<dbReference type="AlphaFoldDB" id="A0A2Z5FVD4"/>
<keyword evidence="3" id="KW-1185">Reference proteome</keyword>
<reference evidence="2 3" key="1">
    <citation type="journal article" date="2018" name="Front. Microbiol.">
        <title>Hydrolytic Capabilities as a Key to Environmental Success: Chitinolytic and Cellulolytic Acidobacteria From Acidic Sub-arctic Soils and Boreal Peatlands.</title>
        <authorList>
            <person name="Belova S.E."/>
            <person name="Ravin N.V."/>
            <person name="Pankratov T.A."/>
            <person name="Rakitin A.L."/>
            <person name="Ivanova A.A."/>
            <person name="Beletsky A.V."/>
            <person name="Mardanov A.V."/>
            <person name="Sinninghe Damste J.S."/>
            <person name="Dedysh S.N."/>
        </authorList>
    </citation>
    <scope>NUCLEOTIDE SEQUENCE [LARGE SCALE GENOMIC DNA]</scope>
    <source>
        <strain evidence="2 3">SBC82</strain>
    </source>
</reference>
<accession>A0A2Z5FVD4</accession>
<dbReference type="Proteomes" id="UP000253606">
    <property type="component" value="Chromosome"/>
</dbReference>
<dbReference type="EMBL" id="CP030840">
    <property type="protein sequence ID" value="AXC10467.1"/>
    <property type="molecule type" value="Genomic_DNA"/>
</dbReference>
<sequence length="49" mass="5562">MVLRGDKPVLLGRKSPHKGSTARRRKQRNQRNQAMALETPRPLGALLTR</sequence>
<feature type="region of interest" description="Disordered" evidence="1">
    <location>
        <begin position="1"/>
        <end position="49"/>
    </location>
</feature>
<evidence type="ECO:0000313" key="2">
    <source>
        <dbReference type="EMBL" id="AXC10467.1"/>
    </source>
</evidence>
<feature type="compositionally biased region" description="Basic residues" evidence="1">
    <location>
        <begin position="14"/>
        <end position="29"/>
    </location>
</feature>
<protein>
    <submittedName>
        <fullName evidence="2">Uncharacterized protein</fullName>
    </submittedName>
</protein>
<dbReference type="KEGG" id="abas:ACPOL_1117"/>
<organism evidence="2 3">
    <name type="scientific">Acidisarcina polymorpha</name>
    <dbReference type="NCBI Taxonomy" id="2211140"/>
    <lineage>
        <taxon>Bacteria</taxon>
        <taxon>Pseudomonadati</taxon>
        <taxon>Acidobacteriota</taxon>
        <taxon>Terriglobia</taxon>
        <taxon>Terriglobales</taxon>
        <taxon>Acidobacteriaceae</taxon>
        <taxon>Acidisarcina</taxon>
    </lineage>
</organism>
<gene>
    <name evidence="2" type="ORF">ACPOL_1117</name>
</gene>
<proteinExistence type="predicted"/>
<evidence type="ECO:0000256" key="1">
    <source>
        <dbReference type="SAM" id="MobiDB-lite"/>
    </source>
</evidence>